<gene>
    <name evidence="1" type="ORF">FLACHUCJ7_03056</name>
</gene>
<proteinExistence type="predicted"/>
<organism evidence="1 2">
    <name type="scientific">Flavobacterium chungangense</name>
    <dbReference type="NCBI Taxonomy" id="554283"/>
    <lineage>
        <taxon>Bacteria</taxon>
        <taxon>Pseudomonadati</taxon>
        <taxon>Bacteroidota</taxon>
        <taxon>Flavobacteriia</taxon>
        <taxon>Flavobacteriales</taxon>
        <taxon>Flavobacteriaceae</taxon>
        <taxon>Flavobacterium</taxon>
    </lineage>
</organism>
<dbReference type="AlphaFoldDB" id="A0A6V6Z566"/>
<accession>A0A6V6Z566</accession>
<dbReference type="Proteomes" id="UP000556700">
    <property type="component" value="Unassembled WGS sequence"/>
</dbReference>
<name>A0A6V6Z566_9FLAO</name>
<comment type="caution">
    <text evidence="1">The sequence shown here is derived from an EMBL/GenBank/DDBJ whole genome shotgun (WGS) entry which is preliminary data.</text>
</comment>
<keyword evidence="2" id="KW-1185">Reference proteome</keyword>
<evidence type="ECO:0000313" key="1">
    <source>
        <dbReference type="EMBL" id="CAD0006921.1"/>
    </source>
</evidence>
<evidence type="ECO:0000313" key="2">
    <source>
        <dbReference type="Proteomes" id="UP000556700"/>
    </source>
</evidence>
<reference evidence="1 2" key="1">
    <citation type="submission" date="2020-06" db="EMBL/GenBank/DDBJ databases">
        <authorList>
            <person name="Criscuolo A."/>
        </authorList>
    </citation>
    <scope>NUCLEOTIDE SEQUENCE [LARGE SCALE GENOMIC DNA]</scope>
    <source>
        <strain evidence="2">CIP 110025</strain>
    </source>
</reference>
<dbReference type="EMBL" id="CAIJDO010000180">
    <property type="protein sequence ID" value="CAD0006921.1"/>
    <property type="molecule type" value="Genomic_DNA"/>
</dbReference>
<protein>
    <submittedName>
        <fullName evidence="1">Uncharacterized protein</fullName>
    </submittedName>
</protein>
<sequence length="100" mass="11916">MVFFIHFAKVGKICFRFSCLRFQVSGFNDDFNHNAHYSAYIFEDTAAQLLKENPVLKSELEAKQTDTNFAKNTKAQLDWIYKHSVYYEKSHMQYPTYWVL</sequence>
<dbReference type="RefSeq" id="WP_236010751.1">
    <property type="nucleotide sequence ID" value="NZ_CAIJDO010000180.1"/>
</dbReference>